<sequence length="137" mass="15570">MPQDLTPQQLLAMPATDYMNGEQLAYFAHLLQSLKAEISDNAAHTGEHLRETEDAADPADRATQEEVRTLELRARDRERKLLKKVNAALRRIEEGSYGYCEETGEAIGLARLLARPTATLCVEAQERHERRERQFGH</sequence>
<dbReference type="Gene3D" id="1.20.120.910">
    <property type="entry name" value="DksA, coiled-coil domain"/>
    <property type="match status" value="1"/>
</dbReference>
<comment type="caution">
    <text evidence="5">Lacks conserved residue(s) required for the propagation of feature annotation.</text>
</comment>
<comment type="function">
    <text evidence="5">Transcription factor that acts by binding directly to the RNA polymerase (RNAP). Required for negative regulation of rRNA expression and positive regulation of several amino acid biosynthesis promoters.</text>
</comment>
<dbReference type="OrthoDB" id="9803742at2"/>
<dbReference type="eggNOG" id="COG1734">
    <property type="taxonomic scope" value="Bacteria"/>
</dbReference>
<comment type="subunit">
    <text evidence="5">Interacts directly with the RNA polymerase.</text>
</comment>
<dbReference type="InterPro" id="IPR048489">
    <property type="entry name" value="DksA_N"/>
</dbReference>
<keyword evidence="2 5" id="KW-0479">Metal-binding</keyword>
<dbReference type="RefSeq" id="WP_013441719.1">
    <property type="nucleotide sequence ID" value="NC_012969.1"/>
</dbReference>
<dbReference type="NCBIfam" id="TIGR02420">
    <property type="entry name" value="dksA"/>
    <property type="match status" value="1"/>
</dbReference>
<dbReference type="Pfam" id="PF01258">
    <property type="entry name" value="zf-dskA_traR"/>
    <property type="match status" value="1"/>
</dbReference>
<dbReference type="SUPFAM" id="SSF109635">
    <property type="entry name" value="DnaK suppressor protein DksA, alpha-hairpin domain"/>
    <property type="match status" value="1"/>
</dbReference>
<protein>
    <recommendedName>
        <fullName evidence="5">RNA polymerase-binding transcription factor DksA</fullName>
    </recommendedName>
</protein>
<dbReference type="PROSITE" id="PS51128">
    <property type="entry name" value="ZF_DKSA_2"/>
    <property type="match status" value="1"/>
</dbReference>
<dbReference type="PANTHER" id="PTHR33823">
    <property type="entry name" value="RNA POLYMERASE-BINDING TRANSCRIPTION FACTOR DKSA-RELATED"/>
    <property type="match status" value="1"/>
</dbReference>
<dbReference type="InterPro" id="IPR012784">
    <property type="entry name" value="DksA_RNA_pol-bd"/>
</dbReference>
<dbReference type="InterPro" id="IPR020458">
    <property type="entry name" value="Znf_DskA_TraR_CS"/>
</dbReference>
<dbReference type="Pfam" id="PF21157">
    <property type="entry name" value="DksA_N"/>
    <property type="match status" value="1"/>
</dbReference>
<dbReference type="GO" id="GO:0010468">
    <property type="term" value="P:regulation of gene expression"/>
    <property type="evidence" value="ECO:0007669"/>
    <property type="project" value="UniProtKB-UniRule"/>
</dbReference>
<evidence type="ECO:0000313" key="10">
    <source>
        <dbReference type="EMBL" id="ACT50138.1"/>
    </source>
</evidence>
<evidence type="ECO:0000256" key="1">
    <source>
        <dbReference type="ARBA" id="ARBA00022490"/>
    </source>
</evidence>
<evidence type="ECO:0000256" key="2">
    <source>
        <dbReference type="ARBA" id="ARBA00022723"/>
    </source>
</evidence>
<dbReference type="GO" id="GO:0008270">
    <property type="term" value="F:zinc ion binding"/>
    <property type="evidence" value="ECO:0007669"/>
    <property type="project" value="UniProtKB-UniRule"/>
</dbReference>
<dbReference type="SUPFAM" id="SSF57716">
    <property type="entry name" value="Glucocorticoid receptor-like (DNA-binding domain)"/>
    <property type="match status" value="1"/>
</dbReference>
<dbReference type="GO" id="GO:0005737">
    <property type="term" value="C:cytoplasm"/>
    <property type="evidence" value="ECO:0007669"/>
    <property type="project" value="UniProtKB-SubCell"/>
</dbReference>
<evidence type="ECO:0000256" key="4">
    <source>
        <dbReference type="ARBA" id="ARBA00022833"/>
    </source>
</evidence>
<comment type="similarity">
    <text evidence="5">Belongs to the DksA family.</text>
</comment>
<feature type="zinc finger region" description="dksA C4-type" evidence="6">
    <location>
        <begin position="100"/>
        <end position="124"/>
    </location>
</feature>
<comment type="subcellular location">
    <subcellularLocation>
        <location evidence="5">Cytoplasm</location>
    </subcellularLocation>
</comment>
<dbReference type="STRING" id="582744.Msip34_0890"/>
<evidence type="ECO:0000259" key="9">
    <source>
        <dbReference type="Pfam" id="PF21157"/>
    </source>
</evidence>
<evidence type="ECO:0000256" key="7">
    <source>
        <dbReference type="SAM" id="MobiDB-lite"/>
    </source>
</evidence>
<accession>C6XC63</accession>
<proteinExistence type="inferred from homology"/>
<keyword evidence="11" id="KW-1185">Reference proteome</keyword>
<feature type="compositionally biased region" description="Basic and acidic residues" evidence="7">
    <location>
        <begin position="45"/>
        <end position="68"/>
    </location>
</feature>
<evidence type="ECO:0000313" key="11">
    <source>
        <dbReference type="Proteomes" id="UP000002743"/>
    </source>
</evidence>
<reference evidence="11" key="1">
    <citation type="submission" date="2009-07" db="EMBL/GenBank/DDBJ databases">
        <title>Complete sequence of chromosome of Methylovorus sp. SIP3-4.</title>
        <authorList>
            <person name="Lucas S."/>
            <person name="Copeland A."/>
            <person name="Lapidus A."/>
            <person name="Glavina del Rio T."/>
            <person name="Tice H."/>
            <person name="Bruce D."/>
            <person name="Goodwin L."/>
            <person name="Pitluck S."/>
            <person name="Clum A."/>
            <person name="Larimer F."/>
            <person name="Land M."/>
            <person name="Hauser L."/>
            <person name="Kyrpides N."/>
            <person name="Mikhailova N."/>
            <person name="Kayluzhnaya M."/>
            <person name="Chistoserdova L."/>
        </authorList>
    </citation>
    <scope>NUCLEOTIDE SEQUENCE [LARGE SCALE GENOMIC DNA]</scope>
    <source>
        <strain evidence="11">SIP3-4</strain>
    </source>
</reference>
<dbReference type="HAMAP" id="MF_00926">
    <property type="entry name" value="DksA"/>
    <property type="match status" value="1"/>
</dbReference>
<keyword evidence="4 5" id="KW-0862">Zinc</keyword>
<keyword evidence="3 5" id="KW-0863">Zinc-finger</keyword>
<gene>
    <name evidence="5" type="primary">dksA</name>
    <name evidence="10" type="ordered locus">Msip34_0890</name>
</gene>
<dbReference type="HOGENOM" id="CLU_043144_2_2_4"/>
<dbReference type="PROSITE" id="PS01102">
    <property type="entry name" value="ZF_DKSA_1"/>
    <property type="match status" value="1"/>
</dbReference>
<evidence type="ECO:0000259" key="8">
    <source>
        <dbReference type="Pfam" id="PF01258"/>
    </source>
</evidence>
<dbReference type="Proteomes" id="UP000002743">
    <property type="component" value="Chromosome"/>
</dbReference>
<dbReference type="InterPro" id="IPR000962">
    <property type="entry name" value="Znf_DskA_TraR"/>
</dbReference>
<evidence type="ECO:0000256" key="6">
    <source>
        <dbReference type="PROSITE-ProRule" id="PRU00510"/>
    </source>
</evidence>
<feature type="region of interest" description="Disordered" evidence="7">
    <location>
        <begin position="42"/>
        <end position="68"/>
    </location>
</feature>
<dbReference type="EMBL" id="CP001674">
    <property type="protein sequence ID" value="ACT50138.1"/>
    <property type="molecule type" value="Genomic_DNA"/>
</dbReference>
<dbReference type="KEGG" id="mei:Msip34_0890"/>
<dbReference type="AlphaFoldDB" id="C6XC63"/>
<dbReference type="PANTHER" id="PTHR33823:SF2">
    <property type="entry name" value="RNA POLYMERASE-BINDING TRANSCRIPTION FACTOR DKSA"/>
    <property type="match status" value="1"/>
</dbReference>
<reference evidence="10 11" key="2">
    <citation type="journal article" date="2011" name="J. Bacteriol.">
        <title>Genomes of three methylotrophs from a single niche uncover genetic and metabolic divergence of Methylophilaceae.</title>
        <authorList>
            <person name="Lapidus A."/>
            <person name="Clum A."/>
            <person name="Labutti K."/>
            <person name="Kaluzhnaya M.G."/>
            <person name="Lim S."/>
            <person name="Beck D.A."/>
            <person name="Glavina Del Rio T."/>
            <person name="Nolan M."/>
            <person name="Mavromatis K."/>
            <person name="Huntemann M."/>
            <person name="Lucas S."/>
            <person name="Lidstrom M.E."/>
            <person name="Ivanova N."/>
            <person name="Chistoserdova L."/>
        </authorList>
    </citation>
    <scope>NUCLEOTIDE SEQUENCE [LARGE SCALE GENOMIC DNA]</scope>
    <source>
        <strain evidence="10 11">SIP3-4</strain>
    </source>
</reference>
<feature type="domain" description="Zinc finger DksA/TraR C4-type" evidence="8">
    <location>
        <begin position="95"/>
        <end position="130"/>
    </location>
</feature>
<keyword evidence="1 5" id="KW-0963">Cytoplasm</keyword>
<evidence type="ECO:0000256" key="3">
    <source>
        <dbReference type="ARBA" id="ARBA00022771"/>
    </source>
</evidence>
<evidence type="ECO:0000256" key="5">
    <source>
        <dbReference type="HAMAP-Rule" id="MF_00926"/>
    </source>
</evidence>
<name>C6XC63_METGS</name>
<dbReference type="InterPro" id="IPR037187">
    <property type="entry name" value="DnaK_N"/>
</dbReference>
<organism evidence="10 11">
    <name type="scientific">Methylovorus glucosotrophus (strain SIP3-4)</name>
    <dbReference type="NCBI Taxonomy" id="582744"/>
    <lineage>
        <taxon>Bacteria</taxon>
        <taxon>Pseudomonadati</taxon>
        <taxon>Pseudomonadota</taxon>
        <taxon>Betaproteobacteria</taxon>
        <taxon>Nitrosomonadales</taxon>
        <taxon>Methylophilaceae</taxon>
        <taxon>Methylovorus</taxon>
    </lineage>
</organism>
<feature type="domain" description="DnaK suppressor protein DksA N-terminal" evidence="9">
    <location>
        <begin position="23"/>
        <end position="92"/>
    </location>
</feature>